<dbReference type="InterPro" id="IPR039261">
    <property type="entry name" value="FNR_nucleotide-bd"/>
</dbReference>
<evidence type="ECO:0000256" key="13">
    <source>
        <dbReference type="SAM" id="Phobius"/>
    </source>
</evidence>
<keyword evidence="9" id="KW-0560">Oxidoreductase</keyword>
<dbReference type="InterPro" id="IPR017927">
    <property type="entry name" value="FAD-bd_FR_type"/>
</dbReference>
<comment type="caution">
    <text evidence="15">The sequence shown here is derived from an EMBL/GenBank/DDBJ whole genome shotgun (WGS) entry which is preliminary data.</text>
</comment>
<keyword evidence="4" id="KW-0813">Transport</keyword>
<feature type="transmembrane region" description="Helical" evidence="13">
    <location>
        <begin position="206"/>
        <end position="224"/>
    </location>
</feature>
<accession>A0A9P7B0F7</accession>
<dbReference type="GO" id="GO:0006879">
    <property type="term" value="P:intracellular iron ion homeostasis"/>
    <property type="evidence" value="ECO:0007669"/>
    <property type="project" value="TreeGrafter"/>
</dbReference>
<dbReference type="InterPro" id="IPR051410">
    <property type="entry name" value="Ferric/Cupric_Reductase"/>
</dbReference>
<dbReference type="EMBL" id="VNKQ01000003">
    <property type="protein sequence ID" value="KAG0652140.1"/>
    <property type="molecule type" value="Genomic_DNA"/>
</dbReference>
<feature type="transmembrane region" description="Helical" evidence="13">
    <location>
        <begin position="69"/>
        <end position="86"/>
    </location>
</feature>
<dbReference type="CDD" id="cd06186">
    <property type="entry name" value="NOX_Duox_like_FAD_NADP"/>
    <property type="match status" value="1"/>
</dbReference>
<proteinExistence type="inferred from homology"/>
<dbReference type="PANTHER" id="PTHR32361">
    <property type="entry name" value="FERRIC/CUPRIC REDUCTASE TRANSMEMBRANE COMPONENT"/>
    <property type="match status" value="1"/>
</dbReference>
<dbReference type="EC" id="1.16.1.9" evidence="3"/>
<dbReference type="Gene3D" id="3.40.50.80">
    <property type="entry name" value="Nucleotide-binding domain of ferredoxin-NADP reductase (FNR) module"/>
    <property type="match status" value="1"/>
</dbReference>
<dbReference type="InterPro" id="IPR013121">
    <property type="entry name" value="Fe_red_NAD-bd_6"/>
</dbReference>
<dbReference type="Pfam" id="PF08022">
    <property type="entry name" value="FAD_binding_8"/>
    <property type="match status" value="1"/>
</dbReference>
<feature type="transmembrane region" description="Helical" evidence="13">
    <location>
        <begin position="120"/>
        <end position="145"/>
    </location>
</feature>
<dbReference type="InterPro" id="IPR013130">
    <property type="entry name" value="Fe3_Rdtase_TM_dom"/>
</dbReference>
<evidence type="ECO:0000256" key="9">
    <source>
        <dbReference type="ARBA" id="ARBA00023002"/>
    </source>
</evidence>
<evidence type="ECO:0000256" key="10">
    <source>
        <dbReference type="ARBA" id="ARBA00023065"/>
    </source>
</evidence>
<evidence type="ECO:0000259" key="14">
    <source>
        <dbReference type="PROSITE" id="PS51384"/>
    </source>
</evidence>
<evidence type="ECO:0000256" key="6">
    <source>
        <dbReference type="ARBA" id="ARBA00022692"/>
    </source>
</evidence>
<keyword evidence="16" id="KW-1185">Reference proteome</keyword>
<dbReference type="PANTHER" id="PTHR32361:SF23">
    <property type="entry name" value="FERRIC-CHELATE REDUCTASE"/>
    <property type="match status" value="1"/>
</dbReference>
<dbReference type="InterPro" id="IPR017938">
    <property type="entry name" value="Riboflavin_synthase-like_b-brl"/>
</dbReference>
<keyword evidence="10" id="KW-0406">Ion transport</keyword>
<dbReference type="PROSITE" id="PS51384">
    <property type="entry name" value="FAD_FR"/>
    <property type="match status" value="1"/>
</dbReference>
<dbReference type="SFLD" id="SFLDS00052">
    <property type="entry name" value="Ferric_Reductase_Domain"/>
    <property type="match status" value="1"/>
</dbReference>
<dbReference type="Pfam" id="PF01794">
    <property type="entry name" value="Ferric_reduct"/>
    <property type="match status" value="1"/>
</dbReference>
<evidence type="ECO:0000256" key="1">
    <source>
        <dbReference type="ARBA" id="ARBA00004651"/>
    </source>
</evidence>
<evidence type="ECO:0000313" key="16">
    <source>
        <dbReference type="Proteomes" id="UP000785200"/>
    </source>
</evidence>
<dbReference type="OrthoDB" id="17725at2759"/>
<keyword evidence="7" id="KW-0249">Electron transport</keyword>
<evidence type="ECO:0000256" key="3">
    <source>
        <dbReference type="ARBA" id="ARBA00012668"/>
    </source>
</evidence>
<evidence type="ECO:0000256" key="7">
    <source>
        <dbReference type="ARBA" id="ARBA00022982"/>
    </source>
</evidence>
<dbReference type="GO" id="GO:0005886">
    <property type="term" value="C:plasma membrane"/>
    <property type="evidence" value="ECO:0007669"/>
    <property type="project" value="UniProtKB-SubCell"/>
</dbReference>
<dbReference type="Pfam" id="PF08030">
    <property type="entry name" value="NAD_binding_6"/>
    <property type="match status" value="1"/>
</dbReference>
<name>A0A9P7B0F7_9HELO</name>
<dbReference type="GO" id="GO:0052851">
    <property type="term" value="F:ferric-chelate reductase (NADPH) activity"/>
    <property type="evidence" value="ECO:0007669"/>
    <property type="project" value="UniProtKB-EC"/>
</dbReference>
<organism evidence="15 16">
    <name type="scientific">Hyphodiscus hymeniophilus</name>
    <dbReference type="NCBI Taxonomy" id="353542"/>
    <lineage>
        <taxon>Eukaryota</taxon>
        <taxon>Fungi</taxon>
        <taxon>Dikarya</taxon>
        <taxon>Ascomycota</taxon>
        <taxon>Pezizomycotina</taxon>
        <taxon>Leotiomycetes</taxon>
        <taxon>Helotiales</taxon>
        <taxon>Hyphodiscaceae</taxon>
        <taxon>Hyphodiscus</taxon>
    </lineage>
</organism>
<dbReference type="Proteomes" id="UP000785200">
    <property type="component" value="Unassembled WGS sequence"/>
</dbReference>
<comment type="catalytic activity">
    <reaction evidence="12">
        <text>2 a Fe(II)-siderophore + NADP(+) + H(+) = 2 a Fe(III)-siderophore + NADPH</text>
        <dbReference type="Rhea" id="RHEA:28795"/>
        <dbReference type="Rhea" id="RHEA-COMP:11342"/>
        <dbReference type="Rhea" id="RHEA-COMP:11344"/>
        <dbReference type="ChEBI" id="CHEBI:15378"/>
        <dbReference type="ChEBI" id="CHEBI:29033"/>
        <dbReference type="ChEBI" id="CHEBI:29034"/>
        <dbReference type="ChEBI" id="CHEBI:57783"/>
        <dbReference type="ChEBI" id="CHEBI:58349"/>
        <dbReference type="EC" id="1.16.1.9"/>
    </reaction>
</comment>
<dbReference type="SFLD" id="SFLDG01168">
    <property type="entry name" value="Ferric_reductase_subgroup_(FRE"/>
    <property type="match status" value="1"/>
</dbReference>
<dbReference type="SUPFAM" id="SSF63380">
    <property type="entry name" value="Riboflavin synthase domain-like"/>
    <property type="match status" value="1"/>
</dbReference>
<reference evidence="15" key="1">
    <citation type="submission" date="2019-07" db="EMBL/GenBank/DDBJ databases">
        <title>Hyphodiscus hymeniophilus genome sequencing and assembly.</title>
        <authorList>
            <person name="Kramer G."/>
            <person name="Nodwell J."/>
        </authorList>
    </citation>
    <scope>NUCLEOTIDE SEQUENCE</scope>
    <source>
        <strain evidence="15">ATCC 34498</strain>
    </source>
</reference>
<keyword evidence="6 13" id="KW-0812">Transmembrane</keyword>
<feature type="transmembrane region" description="Helical" evidence="13">
    <location>
        <begin position="300"/>
        <end position="318"/>
    </location>
</feature>
<evidence type="ECO:0000256" key="8">
    <source>
        <dbReference type="ARBA" id="ARBA00022989"/>
    </source>
</evidence>
<sequence>MDMSSTTASMGSMTTSSAMGMGATGDPATANLTLSDPRCNSDACLAYMAAHTASQSEISWASQFEYAKYTTYYYVIFIFIFGLVYWSRRLGSNLVSYPEPKTTITQRMIAYWRSVMYKRLGIGMSLGVALFIGLGVLFLAIATFVQRPYYRARLGFGSSPLAVRSGMMALALTPIIVALSGKYNAVTLITGIGHEKLNVLHRYMGYAYLILSIIHTVPFIVKPLQDGGFKALHEAFYEPASQEYNGIPTLAMVVFLCLFSVPYIRHRFYELFAHLHIAGAIVYLGLIFWHCEQALDSWNYLWATLAIWLFSLFGRLIVKLKTPSLRGVDATVEDLDGEILKISIPAFEQMSWGPGQHVFLRFPTLAPLDNHPFTIASACDETYVTAKDGSTTRRPMVFYVKPKEGITRRLMRIAQQDDTGRKLKALIEGPYGGHDRQMELAYEHVILVAGGSGVTSVLPLLVDLSRKIGRERTVLKEIRLIWAVRNKHAIEWVRDQLQEALDAAPGAVTIVYYITSENGPSETSSLRINDIERGAQVVADEKIVLVHDKSHGFGEGKFGRPNLRDIIPMALQFERTWVVGCGPVGMNEDLSNAVALSQQRVLRGELQAVKLHTETFGW</sequence>
<feature type="transmembrane region" description="Helical" evidence="13">
    <location>
        <begin position="271"/>
        <end position="288"/>
    </location>
</feature>
<evidence type="ECO:0000256" key="2">
    <source>
        <dbReference type="ARBA" id="ARBA00006278"/>
    </source>
</evidence>
<dbReference type="AlphaFoldDB" id="A0A9P7B0F7"/>
<dbReference type="SUPFAM" id="SSF52343">
    <property type="entry name" value="Ferredoxin reductase-like, C-terminal NADP-linked domain"/>
    <property type="match status" value="1"/>
</dbReference>
<comment type="subcellular location">
    <subcellularLocation>
        <location evidence="1">Cell membrane</location>
        <topology evidence="1">Multi-pass membrane protein</topology>
    </subcellularLocation>
</comment>
<evidence type="ECO:0000256" key="11">
    <source>
        <dbReference type="ARBA" id="ARBA00023136"/>
    </source>
</evidence>
<evidence type="ECO:0000256" key="4">
    <source>
        <dbReference type="ARBA" id="ARBA00022448"/>
    </source>
</evidence>
<keyword evidence="11 13" id="KW-0472">Membrane</keyword>
<dbReference type="GO" id="GO:0015677">
    <property type="term" value="P:copper ion import"/>
    <property type="evidence" value="ECO:0007669"/>
    <property type="project" value="TreeGrafter"/>
</dbReference>
<evidence type="ECO:0000313" key="15">
    <source>
        <dbReference type="EMBL" id="KAG0652140.1"/>
    </source>
</evidence>
<comment type="similarity">
    <text evidence="2">Belongs to the ferric reductase (FRE) family.</text>
</comment>
<feature type="transmembrane region" description="Helical" evidence="13">
    <location>
        <begin position="244"/>
        <end position="264"/>
    </location>
</feature>
<dbReference type="InterPro" id="IPR013112">
    <property type="entry name" value="FAD-bd_8"/>
</dbReference>
<dbReference type="GO" id="GO:0006826">
    <property type="term" value="P:iron ion transport"/>
    <property type="evidence" value="ECO:0007669"/>
    <property type="project" value="UniProtKB-ARBA"/>
</dbReference>
<protein>
    <recommendedName>
        <fullName evidence="3">ferric-chelate reductase (NADPH)</fullName>
        <ecNumber evidence="3">1.16.1.9</ecNumber>
    </recommendedName>
</protein>
<keyword evidence="5" id="KW-1003">Cell membrane</keyword>
<feature type="domain" description="FAD-binding FR-type" evidence="14">
    <location>
        <begin position="305"/>
        <end position="437"/>
    </location>
</feature>
<keyword evidence="8 13" id="KW-1133">Transmembrane helix</keyword>
<evidence type="ECO:0000256" key="12">
    <source>
        <dbReference type="ARBA" id="ARBA00048483"/>
    </source>
</evidence>
<gene>
    <name evidence="15" type="ORF">D0Z07_1369</name>
</gene>
<evidence type="ECO:0000256" key="5">
    <source>
        <dbReference type="ARBA" id="ARBA00022475"/>
    </source>
</evidence>
<feature type="transmembrane region" description="Helical" evidence="13">
    <location>
        <begin position="165"/>
        <end position="185"/>
    </location>
</feature>